<dbReference type="SUPFAM" id="SSF57845">
    <property type="entry name" value="B-box zinc-binding domain"/>
    <property type="match status" value="1"/>
</dbReference>
<evidence type="ECO:0000256" key="2">
    <source>
        <dbReference type="ARBA" id="ARBA00022771"/>
    </source>
</evidence>
<evidence type="ECO:0000256" key="5">
    <source>
        <dbReference type="SAM" id="MobiDB-lite"/>
    </source>
</evidence>
<sequence>MSCSSCFSKYNFFFREHGCPICHMSLCSKCLPEKLPIDGKKQSVCRKCYNKATTIEDEAPPLVPPEALKRRLEDLENPARPPIVVYRQSPRAASLKRGLSHQDSELVDRLEALKADRKAKNVPTESEMAARLAALKGEPCPSGSSGPSGNLPPPERRTAAEQEDDLLAETKDQLAIEARYRPEEGLQERLERLRGGGGADPGPAPAPAPATTAAGETGGQRHPQTPASTDNQSPADLVAAVSAEVAAEVERANQIAQKVADIHHRLEDVKGLARDGRRGGPATSSNGAGEDTEDPSEDQEVQRLIRQVTEEAALEDKELNEELESISSVDDEELPWCCICNEDAAVRCAGCSGDLYCRSCFKEGHNDQLADHQWSPFPAPKEAK</sequence>
<dbReference type="Pfam" id="PF22586">
    <property type="entry name" value="ANCHR-like_BBOX"/>
    <property type="match status" value="1"/>
</dbReference>
<evidence type="ECO:0000313" key="7">
    <source>
        <dbReference type="EMBL" id="KAF0313479.1"/>
    </source>
</evidence>
<dbReference type="GO" id="GO:0044878">
    <property type="term" value="P:mitotic cytokinesis checkpoint signaling"/>
    <property type="evidence" value="ECO:0007669"/>
    <property type="project" value="TreeGrafter"/>
</dbReference>
<dbReference type="GO" id="GO:0030496">
    <property type="term" value="C:midbody"/>
    <property type="evidence" value="ECO:0007669"/>
    <property type="project" value="TreeGrafter"/>
</dbReference>
<dbReference type="SUPFAM" id="SSF57903">
    <property type="entry name" value="FYVE/PHD zinc finger"/>
    <property type="match status" value="1"/>
</dbReference>
<keyword evidence="2 4" id="KW-0863">Zinc-finger</keyword>
<comment type="caution">
    <text evidence="7">The sequence shown here is derived from an EMBL/GenBank/DDBJ whole genome shotgun (WGS) entry which is preliminary data.</text>
</comment>
<gene>
    <name evidence="7" type="primary">Zfyve19_0</name>
    <name evidence="7" type="ORF">FJT64_016013</name>
</gene>
<dbReference type="InterPro" id="IPR013083">
    <property type="entry name" value="Znf_RING/FYVE/PHD"/>
</dbReference>
<dbReference type="OrthoDB" id="5407799at2759"/>
<feature type="domain" description="FYVE-type" evidence="6">
    <location>
        <begin position="1"/>
        <end position="53"/>
    </location>
</feature>
<protein>
    <submittedName>
        <fullName evidence="7">Abscission/NoCut checkpoint regulator</fullName>
    </submittedName>
</protein>
<dbReference type="AlphaFoldDB" id="A0A6A4X7N5"/>
<accession>A0A6A4X7N5</accession>
<dbReference type="GO" id="GO:0032266">
    <property type="term" value="F:phosphatidylinositol-3-phosphate binding"/>
    <property type="evidence" value="ECO:0007669"/>
    <property type="project" value="TreeGrafter"/>
</dbReference>
<dbReference type="PANTHER" id="PTHR46603">
    <property type="entry name" value="ABSCISSION/NOCUT CHECKPOINT REGULATOR"/>
    <property type="match status" value="1"/>
</dbReference>
<feature type="compositionally biased region" description="Basic and acidic residues" evidence="5">
    <location>
        <begin position="168"/>
        <end position="194"/>
    </location>
</feature>
<feature type="compositionally biased region" description="Low complexity" evidence="5">
    <location>
        <begin position="137"/>
        <end position="149"/>
    </location>
</feature>
<keyword evidence="1" id="KW-0479">Metal-binding</keyword>
<dbReference type="PROSITE" id="PS50178">
    <property type="entry name" value="ZF_FYVE"/>
    <property type="match status" value="1"/>
</dbReference>
<dbReference type="PANTHER" id="PTHR46603:SF1">
    <property type="entry name" value="ABSCISSION_NOCUT CHECKPOINT REGULATOR"/>
    <property type="match status" value="1"/>
</dbReference>
<dbReference type="Proteomes" id="UP000440578">
    <property type="component" value="Unassembled WGS sequence"/>
</dbReference>
<name>A0A6A4X7N5_AMPAM</name>
<feature type="compositionally biased region" description="Polar residues" evidence="5">
    <location>
        <begin position="222"/>
        <end position="234"/>
    </location>
</feature>
<dbReference type="CDD" id="cd19817">
    <property type="entry name" value="Bbox1_ANCHR-like"/>
    <property type="match status" value="1"/>
</dbReference>
<feature type="region of interest" description="Disordered" evidence="5">
    <location>
        <begin position="136"/>
        <end position="239"/>
    </location>
</feature>
<dbReference type="CDD" id="cd00065">
    <property type="entry name" value="FYVE_like_SF"/>
    <property type="match status" value="1"/>
</dbReference>
<feature type="compositionally biased region" description="Acidic residues" evidence="5">
    <location>
        <begin position="290"/>
        <end position="299"/>
    </location>
</feature>
<evidence type="ECO:0000259" key="6">
    <source>
        <dbReference type="PROSITE" id="PS50178"/>
    </source>
</evidence>
<dbReference type="GO" id="GO:0005813">
    <property type="term" value="C:centrosome"/>
    <property type="evidence" value="ECO:0007669"/>
    <property type="project" value="TreeGrafter"/>
</dbReference>
<organism evidence="7 8">
    <name type="scientific">Amphibalanus amphitrite</name>
    <name type="common">Striped barnacle</name>
    <name type="synonym">Balanus amphitrite</name>
    <dbReference type="NCBI Taxonomy" id="1232801"/>
    <lineage>
        <taxon>Eukaryota</taxon>
        <taxon>Metazoa</taxon>
        <taxon>Ecdysozoa</taxon>
        <taxon>Arthropoda</taxon>
        <taxon>Crustacea</taxon>
        <taxon>Multicrustacea</taxon>
        <taxon>Cirripedia</taxon>
        <taxon>Thoracica</taxon>
        <taxon>Thoracicalcarea</taxon>
        <taxon>Balanomorpha</taxon>
        <taxon>Balanoidea</taxon>
        <taxon>Balanidae</taxon>
        <taxon>Amphibalaninae</taxon>
        <taxon>Amphibalanus</taxon>
    </lineage>
</organism>
<dbReference type="InterPro" id="IPR011011">
    <property type="entry name" value="Znf_FYVE_PHD"/>
</dbReference>
<dbReference type="Gene3D" id="3.30.40.10">
    <property type="entry name" value="Zinc/RING finger domain, C3HC4 (zinc finger)"/>
    <property type="match status" value="1"/>
</dbReference>
<reference evidence="7 8" key="1">
    <citation type="submission" date="2019-07" db="EMBL/GenBank/DDBJ databases">
        <title>Draft genome assembly of a fouling barnacle, Amphibalanus amphitrite (Darwin, 1854): The first reference genome for Thecostraca.</title>
        <authorList>
            <person name="Kim W."/>
        </authorList>
    </citation>
    <scope>NUCLEOTIDE SEQUENCE [LARGE SCALE GENOMIC DNA]</scope>
    <source>
        <strain evidence="7">SNU_AA5</strain>
        <tissue evidence="7">Soma without cirri and trophi</tissue>
    </source>
</reference>
<dbReference type="GO" id="GO:0032154">
    <property type="term" value="C:cleavage furrow"/>
    <property type="evidence" value="ECO:0007669"/>
    <property type="project" value="TreeGrafter"/>
</dbReference>
<dbReference type="GO" id="GO:0009838">
    <property type="term" value="P:abscission"/>
    <property type="evidence" value="ECO:0007669"/>
    <property type="project" value="TreeGrafter"/>
</dbReference>
<evidence type="ECO:0000256" key="4">
    <source>
        <dbReference type="PROSITE-ProRule" id="PRU00091"/>
    </source>
</evidence>
<keyword evidence="8" id="KW-1185">Reference proteome</keyword>
<proteinExistence type="predicted"/>
<dbReference type="EMBL" id="VIIS01000090">
    <property type="protein sequence ID" value="KAF0313479.1"/>
    <property type="molecule type" value="Genomic_DNA"/>
</dbReference>
<dbReference type="GO" id="GO:0008270">
    <property type="term" value="F:zinc ion binding"/>
    <property type="evidence" value="ECO:0007669"/>
    <property type="project" value="UniProtKB-KW"/>
</dbReference>
<evidence type="ECO:0000256" key="3">
    <source>
        <dbReference type="ARBA" id="ARBA00022833"/>
    </source>
</evidence>
<dbReference type="InterPro" id="IPR017455">
    <property type="entry name" value="Znf_FYVE-rel"/>
</dbReference>
<keyword evidence="3" id="KW-0862">Zinc</keyword>
<evidence type="ECO:0000313" key="8">
    <source>
        <dbReference type="Proteomes" id="UP000440578"/>
    </source>
</evidence>
<feature type="region of interest" description="Disordered" evidence="5">
    <location>
        <begin position="270"/>
        <end position="302"/>
    </location>
</feature>
<evidence type="ECO:0000256" key="1">
    <source>
        <dbReference type="ARBA" id="ARBA00022723"/>
    </source>
</evidence>
<dbReference type="InterPro" id="IPR044553">
    <property type="entry name" value="Bbox1_ANCHR"/>
</dbReference>